<evidence type="ECO:0000259" key="14">
    <source>
        <dbReference type="PROSITE" id="PS50234"/>
    </source>
</evidence>
<reference evidence="15 16" key="1">
    <citation type="journal article" date="2015" name="Genome Biol. Evol.">
        <title>The genome of winter moth (Operophtera brumata) provides a genomic perspective on sexual dimorphism and phenology.</title>
        <authorList>
            <person name="Derks M.F."/>
            <person name="Smit S."/>
            <person name="Salis L."/>
            <person name="Schijlen E."/>
            <person name="Bossers A."/>
            <person name="Mateman C."/>
            <person name="Pijl A.S."/>
            <person name="de Ridder D."/>
            <person name="Groenen M.A."/>
            <person name="Visser M.E."/>
            <person name="Megens H.J."/>
        </authorList>
    </citation>
    <scope>NUCLEOTIDE SEQUENCE [LARGE SCALE GENOMIC DNA]</scope>
    <source>
        <strain evidence="15">WM2013NL</strain>
        <tissue evidence="15">Head and thorax</tissue>
    </source>
</reference>
<evidence type="ECO:0000256" key="5">
    <source>
        <dbReference type="ARBA" id="ARBA00022729"/>
    </source>
</evidence>
<dbReference type="PROSITE" id="PS50234">
    <property type="entry name" value="VWFA"/>
    <property type="match status" value="1"/>
</dbReference>
<dbReference type="PROSITE" id="PS00243">
    <property type="entry name" value="I_EGF_1"/>
    <property type="match status" value="1"/>
</dbReference>
<dbReference type="GO" id="GO:0033627">
    <property type="term" value="P:cell adhesion mediated by integrin"/>
    <property type="evidence" value="ECO:0007669"/>
    <property type="project" value="TreeGrafter"/>
</dbReference>
<dbReference type="InterPro" id="IPR002035">
    <property type="entry name" value="VWF_A"/>
</dbReference>
<dbReference type="PRINTS" id="PR01186">
    <property type="entry name" value="INTEGRINB"/>
</dbReference>
<evidence type="ECO:0000256" key="8">
    <source>
        <dbReference type="ARBA" id="ARBA00023037"/>
    </source>
</evidence>
<evidence type="ECO:0000256" key="3">
    <source>
        <dbReference type="ARBA" id="ARBA00022536"/>
    </source>
</evidence>
<comment type="similarity">
    <text evidence="2 12">Belongs to the integrin beta chain family.</text>
</comment>
<dbReference type="PANTHER" id="PTHR10082:SF60">
    <property type="entry name" value="INTEGRIN BETA-PS"/>
    <property type="match status" value="1"/>
</dbReference>
<evidence type="ECO:0000256" key="7">
    <source>
        <dbReference type="ARBA" id="ARBA00022989"/>
    </source>
</evidence>
<dbReference type="GO" id="GO:0009986">
    <property type="term" value="C:cell surface"/>
    <property type="evidence" value="ECO:0007669"/>
    <property type="project" value="TreeGrafter"/>
</dbReference>
<dbReference type="GO" id="GO:0007157">
    <property type="term" value="P:heterophilic cell-cell adhesion via plasma membrane cell adhesion molecules"/>
    <property type="evidence" value="ECO:0007669"/>
    <property type="project" value="UniProtKB-ARBA"/>
</dbReference>
<sequence length="624" mass="70147">YINNPGSSKPNVTTNKDFSSKPGEEIQFRPQKIKITLRPGVPVTFDMYYQPAKDFPLDMYFLMDNSYTMRDYAKELARQTLKVYETLKLLTNNVRLGIGSFVEKPALPYTDTRIRKTYAFKHHLSLTENSTLFKKVVNSYYKDVGSNYDSPESGLDALMQVMKCQEKIGWRNKSPTGEKLQSRRIIILATDATYHSAGDGKMVGAFKPNDMQCHLDANGKYDDKISRTLDYPSVSQINHVAKENNYIIVFAVLKIVTNVYEALAKEIVGAKCVELKGDKIVQIIKDHMDPSIHIPKPCENNKCESTQANPEVKISATITATDCKKVTSFTINPVGIVDKLSIELEIDCECQCEKNNTAIRNKDCNSGGFKQCGVCKCDSNRSGDTCETNCSDKEALNMEKCKHKTDAVYCSDHGTCVCGKCQCYTEAHVSYFGDFCQFDDLKCRKNCRNDRGVCKQGKCICKDPSKWTVDKNGEQWCDCPVSNEKCIGPFSKEPCSGRGNCACGSCTCNSIDGKDYYGKFCESCKDCAKQLCEQLADYAYCNFEKNTKTDCDTRFSQTPVNTVNIMNRTEIEKLDSVTGCKKILADENILVYKFKIDDKTGTLILSIQDELESPPIADIWSKYL</sequence>
<keyword evidence="4 12" id="KW-0812">Transmembrane</keyword>
<dbReference type="PANTHER" id="PTHR10082">
    <property type="entry name" value="INTEGRIN BETA SUBUNIT"/>
    <property type="match status" value="1"/>
</dbReference>
<evidence type="ECO:0000256" key="1">
    <source>
        <dbReference type="ARBA" id="ARBA00004479"/>
    </source>
</evidence>
<keyword evidence="6" id="KW-0677">Repeat</keyword>
<evidence type="ECO:0000256" key="2">
    <source>
        <dbReference type="ARBA" id="ARBA00007449"/>
    </source>
</evidence>
<dbReference type="InterPro" id="IPR057243">
    <property type="entry name" value="Integrin_I-EGF_CS"/>
</dbReference>
<dbReference type="SUPFAM" id="SSF53300">
    <property type="entry name" value="vWA-like"/>
    <property type="match status" value="1"/>
</dbReference>
<protein>
    <recommendedName>
        <fullName evidence="12">Integrin beta</fullName>
    </recommendedName>
</protein>
<gene>
    <name evidence="15" type="ORF">OBRU01_19759</name>
</gene>
<proteinExistence type="inferred from homology"/>
<keyword evidence="12" id="KW-0130">Cell adhesion</keyword>
<keyword evidence="11" id="KW-0325">Glycoprotein</keyword>
<dbReference type="GO" id="GO:0005178">
    <property type="term" value="F:integrin binding"/>
    <property type="evidence" value="ECO:0007669"/>
    <property type="project" value="TreeGrafter"/>
</dbReference>
<dbReference type="Proteomes" id="UP000037510">
    <property type="component" value="Unassembled WGS sequence"/>
</dbReference>
<evidence type="ECO:0000313" key="15">
    <source>
        <dbReference type="EMBL" id="KOB67436.1"/>
    </source>
</evidence>
<keyword evidence="16" id="KW-1185">Reference proteome</keyword>
<feature type="compositionally biased region" description="Polar residues" evidence="13">
    <location>
        <begin position="1"/>
        <end position="17"/>
    </location>
</feature>
<evidence type="ECO:0000256" key="11">
    <source>
        <dbReference type="ARBA" id="ARBA00023180"/>
    </source>
</evidence>
<accession>A0A0L7KWJ3</accession>
<dbReference type="SMART" id="SM00187">
    <property type="entry name" value="INB"/>
    <property type="match status" value="1"/>
</dbReference>
<evidence type="ECO:0000256" key="10">
    <source>
        <dbReference type="ARBA" id="ARBA00023157"/>
    </source>
</evidence>
<dbReference type="STRING" id="104452.A0A0L7KWJ3"/>
<evidence type="ECO:0000256" key="6">
    <source>
        <dbReference type="ARBA" id="ARBA00022737"/>
    </source>
</evidence>
<dbReference type="Pfam" id="PF23105">
    <property type="entry name" value="EGF_integrin"/>
    <property type="match status" value="2"/>
</dbReference>
<comment type="caution">
    <text evidence="15">The sequence shown here is derived from an EMBL/GenBank/DDBJ whole genome shotgun (WGS) entry which is preliminary data.</text>
</comment>
<keyword evidence="3" id="KW-0245">EGF-like domain</keyword>
<feature type="domain" description="VWFA" evidence="14">
    <location>
        <begin position="58"/>
        <end position="267"/>
    </location>
</feature>
<dbReference type="InterPro" id="IPR036465">
    <property type="entry name" value="vWFA_dom_sf"/>
</dbReference>
<dbReference type="Gene3D" id="2.60.40.1510">
    <property type="entry name" value="ntegrin, alpha v. Chain A, domain 3"/>
    <property type="match status" value="1"/>
</dbReference>
<dbReference type="GO" id="GO:0007229">
    <property type="term" value="P:integrin-mediated signaling pathway"/>
    <property type="evidence" value="ECO:0007669"/>
    <property type="project" value="UniProtKB-KW"/>
</dbReference>
<evidence type="ECO:0000256" key="4">
    <source>
        <dbReference type="ARBA" id="ARBA00022692"/>
    </source>
</evidence>
<keyword evidence="7" id="KW-1133">Transmembrane helix</keyword>
<keyword evidence="8 12" id="KW-0401">Integrin</keyword>
<keyword evidence="5" id="KW-0732">Signal</keyword>
<dbReference type="Pfam" id="PF00362">
    <property type="entry name" value="Integrin_beta"/>
    <property type="match status" value="1"/>
</dbReference>
<name>A0A0L7KWJ3_OPEBR</name>
<evidence type="ECO:0000256" key="12">
    <source>
        <dbReference type="RuleBase" id="RU000633"/>
    </source>
</evidence>
<dbReference type="FunFam" id="2.10.25.10:FF:000036">
    <property type="entry name" value="Integrin beta"/>
    <property type="match status" value="1"/>
</dbReference>
<dbReference type="GO" id="GO:0016477">
    <property type="term" value="P:cell migration"/>
    <property type="evidence" value="ECO:0007669"/>
    <property type="project" value="TreeGrafter"/>
</dbReference>
<evidence type="ECO:0000256" key="13">
    <source>
        <dbReference type="SAM" id="MobiDB-lite"/>
    </source>
</evidence>
<dbReference type="Gene3D" id="2.10.25.10">
    <property type="entry name" value="Laminin"/>
    <property type="match status" value="2"/>
</dbReference>
<dbReference type="InterPro" id="IPR032695">
    <property type="entry name" value="Integrin_dom_sf"/>
</dbReference>
<evidence type="ECO:0000256" key="9">
    <source>
        <dbReference type="ARBA" id="ARBA00023136"/>
    </source>
</evidence>
<keyword evidence="9" id="KW-0472">Membrane</keyword>
<dbReference type="InterPro" id="IPR057073">
    <property type="entry name" value="EGF_integrin_2"/>
</dbReference>
<comment type="subcellular location">
    <subcellularLocation>
        <location evidence="12">Cell membrane</location>
        <topology evidence="12">Single-pass type I membrane protein</topology>
    </subcellularLocation>
    <subcellularLocation>
        <location evidence="1">Membrane</location>
        <topology evidence="1">Single-pass type I membrane protein</topology>
    </subcellularLocation>
</comment>
<dbReference type="SUPFAM" id="SSF69179">
    <property type="entry name" value="Integrin domains"/>
    <property type="match status" value="1"/>
</dbReference>
<dbReference type="EMBL" id="JTDY01005041">
    <property type="protein sequence ID" value="KOB67436.1"/>
    <property type="molecule type" value="Genomic_DNA"/>
</dbReference>
<dbReference type="InterPro" id="IPR015812">
    <property type="entry name" value="Integrin_bsu"/>
</dbReference>
<keyword evidence="10" id="KW-1015">Disulfide bond</keyword>
<evidence type="ECO:0000313" key="16">
    <source>
        <dbReference type="Proteomes" id="UP000037510"/>
    </source>
</evidence>
<dbReference type="GO" id="GO:0005925">
    <property type="term" value="C:focal adhesion"/>
    <property type="evidence" value="ECO:0007669"/>
    <property type="project" value="TreeGrafter"/>
</dbReference>
<feature type="region of interest" description="Disordered" evidence="13">
    <location>
        <begin position="1"/>
        <end position="22"/>
    </location>
</feature>
<dbReference type="GO" id="GO:0008305">
    <property type="term" value="C:integrin complex"/>
    <property type="evidence" value="ECO:0007669"/>
    <property type="project" value="TreeGrafter"/>
</dbReference>
<dbReference type="GO" id="GO:0007160">
    <property type="term" value="P:cell-matrix adhesion"/>
    <property type="evidence" value="ECO:0007669"/>
    <property type="project" value="TreeGrafter"/>
</dbReference>
<organism evidence="15 16">
    <name type="scientific">Operophtera brumata</name>
    <name type="common">Winter moth</name>
    <name type="synonym">Phalaena brumata</name>
    <dbReference type="NCBI Taxonomy" id="104452"/>
    <lineage>
        <taxon>Eukaryota</taxon>
        <taxon>Metazoa</taxon>
        <taxon>Ecdysozoa</taxon>
        <taxon>Arthropoda</taxon>
        <taxon>Hexapoda</taxon>
        <taxon>Insecta</taxon>
        <taxon>Pterygota</taxon>
        <taxon>Neoptera</taxon>
        <taxon>Endopterygota</taxon>
        <taxon>Lepidoptera</taxon>
        <taxon>Glossata</taxon>
        <taxon>Ditrysia</taxon>
        <taxon>Geometroidea</taxon>
        <taxon>Geometridae</taxon>
        <taxon>Larentiinae</taxon>
        <taxon>Operophtera</taxon>
    </lineage>
</organism>
<dbReference type="Gene3D" id="3.40.50.410">
    <property type="entry name" value="von Willebrand factor, type A domain"/>
    <property type="match status" value="1"/>
</dbReference>
<dbReference type="AlphaFoldDB" id="A0A0L7KWJ3"/>
<feature type="non-terminal residue" evidence="15">
    <location>
        <position position="624"/>
    </location>
</feature>
<dbReference type="InterPro" id="IPR002369">
    <property type="entry name" value="Integrin_bsu_VWA"/>
</dbReference>
<feature type="non-terminal residue" evidence="15">
    <location>
        <position position="1"/>
    </location>
</feature>